<dbReference type="InterPro" id="IPR027038">
    <property type="entry name" value="RanGap"/>
</dbReference>
<gene>
    <name evidence="4" type="ORF">B0H15DRAFT_589143</name>
</gene>
<comment type="caution">
    <text evidence="4">The sequence shown here is derived from an EMBL/GenBank/DDBJ whole genome shotgun (WGS) entry which is preliminary data.</text>
</comment>
<dbReference type="SMART" id="SM00368">
    <property type="entry name" value="LRR_RI"/>
    <property type="match status" value="6"/>
</dbReference>
<evidence type="ECO:0000313" key="5">
    <source>
        <dbReference type="Proteomes" id="UP001222325"/>
    </source>
</evidence>
<name>A0AAD6UJE7_9AGAR</name>
<dbReference type="Proteomes" id="UP001222325">
    <property type="component" value="Unassembled WGS sequence"/>
</dbReference>
<dbReference type="PANTHER" id="PTHR24113:SF12">
    <property type="entry name" value="RAN GTPASE-ACTIVATING PROTEIN 1"/>
    <property type="match status" value="1"/>
</dbReference>
<keyword evidence="2" id="KW-0433">Leucine-rich repeat</keyword>
<reference evidence="4" key="1">
    <citation type="submission" date="2023-03" db="EMBL/GenBank/DDBJ databases">
        <title>Massive genome expansion in bonnet fungi (Mycena s.s.) driven by repeated elements and novel gene families across ecological guilds.</title>
        <authorList>
            <consortium name="Lawrence Berkeley National Laboratory"/>
            <person name="Harder C.B."/>
            <person name="Miyauchi S."/>
            <person name="Viragh M."/>
            <person name="Kuo A."/>
            <person name="Thoen E."/>
            <person name="Andreopoulos B."/>
            <person name="Lu D."/>
            <person name="Skrede I."/>
            <person name="Drula E."/>
            <person name="Henrissat B."/>
            <person name="Morin E."/>
            <person name="Kohler A."/>
            <person name="Barry K."/>
            <person name="LaButti K."/>
            <person name="Morin E."/>
            <person name="Salamov A."/>
            <person name="Lipzen A."/>
            <person name="Mereny Z."/>
            <person name="Hegedus B."/>
            <person name="Baldrian P."/>
            <person name="Stursova M."/>
            <person name="Weitz H."/>
            <person name="Taylor A."/>
            <person name="Grigoriev I.V."/>
            <person name="Nagy L.G."/>
            <person name="Martin F."/>
            <person name="Kauserud H."/>
        </authorList>
    </citation>
    <scope>NUCLEOTIDE SEQUENCE</scope>
    <source>
        <strain evidence="4">CBHHK173m</strain>
    </source>
</reference>
<keyword evidence="3" id="KW-0677">Repeat</keyword>
<evidence type="ECO:0000256" key="1">
    <source>
        <dbReference type="ARBA" id="ARBA00022468"/>
    </source>
</evidence>
<dbReference type="GO" id="GO:0005096">
    <property type="term" value="F:GTPase activator activity"/>
    <property type="evidence" value="ECO:0007669"/>
    <property type="project" value="UniProtKB-KW"/>
</dbReference>
<dbReference type="SUPFAM" id="SSF52047">
    <property type="entry name" value="RNI-like"/>
    <property type="match status" value="1"/>
</dbReference>
<dbReference type="GO" id="GO:0005829">
    <property type="term" value="C:cytosol"/>
    <property type="evidence" value="ECO:0007669"/>
    <property type="project" value="TreeGrafter"/>
</dbReference>
<proteinExistence type="predicted"/>
<dbReference type="GO" id="GO:0048471">
    <property type="term" value="C:perinuclear region of cytoplasm"/>
    <property type="evidence" value="ECO:0007669"/>
    <property type="project" value="TreeGrafter"/>
</dbReference>
<dbReference type="EMBL" id="JARJCN010000008">
    <property type="protein sequence ID" value="KAJ7098739.1"/>
    <property type="molecule type" value="Genomic_DNA"/>
</dbReference>
<dbReference type="Gene3D" id="3.80.10.10">
    <property type="entry name" value="Ribonuclease Inhibitor"/>
    <property type="match status" value="2"/>
</dbReference>
<evidence type="ECO:0000313" key="4">
    <source>
        <dbReference type="EMBL" id="KAJ7098739.1"/>
    </source>
</evidence>
<protein>
    <recommendedName>
        <fullName evidence="6">RNI-like protein</fullName>
    </recommendedName>
</protein>
<accession>A0AAD6UJE7</accession>
<evidence type="ECO:0000256" key="2">
    <source>
        <dbReference type="ARBA" id="ARBA00022614"/>
    </source>
</evidence>
<dbReference type="InterPro" id="IPR001611">
    <property type="entry name" value="Leu-rich_rpt"/>
</dbReference>
<keyword evidence="5" id="KW-1185">Reference proteome</keyword>
<sequence>MPATTMATLAPAVVQAAEDMIAARLQVLVFAKRLQDAIEHDFLPSYVPDSITELPRRRHTTPSNAALIAAILFPEFGQVKADIQYEIALSRARRVVRQRKELAIIRHPAYARDSVAFVMQREWRGQEQDPVSLEGPIALPMPVAIGTDDDFKDVFRFLHLNFDPKDVLSPEKKNIRDELTSTLGLQPGKEIKWNTPMVEFRRGVVYDDGRLDLCKMVVGPTHIEKLLDALEENTVVTQFLLGNNVISTTGARRIARFIADHPERIETWYIAGNHIRAPGFQLLVDAMVNSPRITNVWLKRNPLTPDSVNNVVRLIAQTPSLRTLDLENTELGDEGVATIMTAITGTDLPLRNLYFNANGIGEKAATAIAGYLAHPVCKLESLYLASNPVGDAGALPIAQALKANKSLLRLSMASTGLTSQGVTALCQALTTHPRIKSVDFAPSLTTRVHSQRFNHIADVAIPAITSLMKNPTMRHLDLGRTALSAGGLEDVKAAVAESTLCEFHGFRALEFGEAMSCPLATRRTLEANVKRFYPDETSYNSFTNGLNARFLYSPEDVRLIDSVYRTRDKRSDKEIQQLWDEGDPVWQLVDADV</sequence>
<dbReference type="PANTHER" id="PTHR24113">
    <property type="entry name" value="RAN GTPASE-ACTIVATING PROTEIN 1"/>
    <property type="match status" value="1"/>
</dbReference>
<dbReference type="GO" id="GO:0005634">
    <property type="term" value="C:nucleus"/>
    <property type="evidence" value="ECO:0007669"/>
    <property type="project" value="TreeGrafter"/>
</dbReference>
<dbReference type="AlphaFoldDB" id="A0AAD6UJE7"/>
<keyword evidence="1" id="KW-0343">GTPase activation</keyword>
<evidence type="ECO:0000256" key="3">
    <source>
        <dbReference type="ARBA" id="ARBA00022737"/>
    </source>
</evidence>
<dbReference type="GO" id="GO:0031267">
    <property type="term" value="F:small GTPase binding"/>
    <property type="evidence" value="ECO:0007669"/>
    <property type="project" value="TreeGrafter"/>
</dbReference>
<evidence type="ECO:0008006" key="6">
    <source>
        <dbReference type="Google" id="ProtNLM"/>
    </source>
</evidence>
<dbReference type="Pfam" id="PF13516">
    <property type="entry name" value="LRR_6"/>
    <property type="match status" value="3"/>
</dbReference>
<dbReference type="InterPro" id="IPR032675">
    <property type="entry name" value="LRR_dom_sf"/>
</dbReference>
<dbReference type="GO" id="GO:0006913">
    <property type="term" value="P:nucleocytoplasmic transport"/>
    <property type="evidence" value="ECO:0007669"/>
    <property type="project" value="TreeGrafter"/>
</dbReference>
<organism evidence="4 5">
    <name type="scientific">Mycena belliarum</name>
    <dbReference type="NCBI Taxonomy" id="1033014"/>
    <lineage>
        <taxon>Eukaryota</taxon>
        <taxon>Fungi</taxon>
        <taxon>Dikarya</taxon>
        <taxon>Basidiomycota</taxon>
        <taxon>Agaricomycotina</taxon>
        <taxon>Agaricomycetes</taxon>
        <taxon>Agaricomycetidae</taxon>
        <taxon>Agaricales</taxon>
        <taxon>Marasmiineae</taxon>
        <taxon>Mycenaceae</taxon>
        <taxon>Mycena</taxon>
    </lineage>
</organism>